<dbReference type="InterPro" id="IPR022935">
    <property type="entry name" value="ClpS"/>
</dbReference>
<accession>A0A2A9CZW9</accession>
<comment type="caution">
    <text evidence="4">The sequence shown here is derived from an EMBL/GenBank/DDBJ whole genome shotgun (WGS) entry which is preliminary data.</text>
</comment>
<reference evidence="4 5" key="1">
    <citation type="submission" date="2017-10" db="EMBL/GenBank/DDBJ databases">
        <title>Sequencing the genomes of 1000 actinobacteria strains.</title>
        <authorList>
            <person name="Klenk H.-P."/>
        </authorList>
    </citation>
    <scope>NUCLEOTIDE SEQUENCE [LARGE SCALE GENOMIC DNA]</scope>
    <source>
        <strain evidence="4 5">DSM 21801</strain>
    </source>
</reference>
<protein>
    <recommendedName>
        <fullName evidence="1">ATP-dependent Clp protease adapter protein ClpS</fullName>
    </recommendedName>
</protein>
<keyword evidence="4" id="KW-0645">Protease</keyword>
<dbReference type="SUPFAM" id="SSF54736">
    <property type="entry name" value="ClpS-like"/>
    <property type="match status" value="1"/>
</dbReference>
<gene>
    <name evidence="1" type="primary">clpS</name>
    <name evidence="4" type="ORF">ATL40_1581</name>
</gene>
<comment type="subunit">
    <text evidence="1">Binds to the N-terminal domain of the chaperone ClpA.</text>
</comment>
<keyword evidence="5" id="KW-1185">Reference proteome</keyword>
<feature type="compositionally biased region" description="Polar residues" evidence="2">
    <location>
        <begin position="1"/>
        <end position="11"/>
    </location>
</feature>
<dbReference type="Gene3D" id="3.30.1390.10">
    <property type="match status" value="1"/>
</dbReference>
<dbReference type="GO" id="GO:0006508">
    <property type="term" value="P:proteolysis"/>
    <property type="evidence" value="ECO:0007669"/>
    <property type="project" value="UniProtKB-UniRule"/>
</dbReference>
<dbReference type="InterPro" id="IPR003769">
    <property type="entry name" value="ClpS_core"/>
</dbReference>
<evidence type="ECO:0000256" key="1">
    <source>
        <dbReference type="HAMAP-Rule" id="MF_00302"/>
    </source>
</evidence>
<dbReference type="NCBIfam" id="NF000668">
    <property type="entry name" value="PRK00033.1-1"/>
    <property type="match status" value="1"/>
</dbReference>
<dbReference type="EMBL" id="PDJD01000001">
    <property type="protein sequence ID" value="PFG19998.1"/>
    <property type="molecule type" value="Genomic_DNA"/>
</dbReference>
<name>A0A2A9CZW9_9MICO</name>
<dbReference type="GO" id="GO:0008233">
    <property type="term" value="F:peptidase activity"/>
    <property type="evidence" value="ECO:0007669"/>
    <property type="project" value="UniProtKB-KW"/>
</dbReference>
<dbReference type="AlphaFoldDB" id="A0A2A9CZW9"/>
<dbReference type="GO" id="GO:0030163">
    <property type="term" value="P:protein catabolic process"/>
    <property type="evidence" value="ECO:0007669"/>
    <property type="project" value="InterPro"/>
</dbReference>
<evidence type="ECO:0000256" key="2">
    <source>
        <dbReference type="SAM" id="MobiDB-lite"/>
    </source>
</evidence>
<dbReference type="HAMAP" id="MF_00302">
    <property type="entry name" value="ClpS"/>
    <property type="match status" value="1"/>
</dbReference>
<dbReference type="Proteomes" id="UP000224915">
    <property type="component" value="Unassembled WGS sequence"/>
</dbReference>
<sequence>MSATAPSPLQESETEADTRPYARPSRGWRTVVWDDPVNLMSYVTYVFRAHFGFPRERAEELMLRVHHEGRAVVARGDRERMEADVAAMHSYGLSATLEPTPDGGGGPGA</sequence>
<feature type="domain" description="Adaptor protein ClpS core" evidence="3">
    <location>
        <begin position="25"/>
        <end position="95"/>
    </location>
</feature>
<dbReference type="InterPro" id="IPR014719">
    <property type="entry name" value="Ribosomal_bL12_C/ClpS-like"/>
</dbReference>
<organism evidence="4 5">
    <name type="scientific">Serinibacter salmoneus</name>
    <dbReference type="NCBI Taxonomy" id="556530"/>
    <lineage>
        <taxon>Bacteria</taxon>
        <taxon>Bacillati</taxon>
        <taxon>Actinomycetota</taxon>
        <taxon>Actinomycetes</taxon>
        <taxon>Micrococcales</taxon>
        <taxon>Beutenbergiaceae</taxon>
        <taxon>Serinibacter</taxon>
    </lineage>
</organism>
<evidence type="ECO:0000313" key="5">
    <source>
        <dbReference type="Proteomes" id="UP000224915"/>
    </source>
</evidence>
<evidence type="ECO:0000313" key="4">
    <source>
        <dbReference type="EMBL" id="PFG19998.1"/>
    </source>
</evidence>
<proteinExistence type="inferred from homology"/>
<dbReference type="Pfam" id="PF02617">
    <property type="entry name" value="ClpS"/>
    <property type="match status" value="1"/>
</dbReference>
<comment type="similarity">
    <text evidence="1">Belongs to the ClpS family.</text>
</comment>
<comment type="function">
    <text evidence="1">Involved in the modulation of the specificity of the ClpAP-mediated ATP-dependent protein degradation.</text>
</comment>
<keyword evidence="4" id="KW-0378">Hydrolase</keyword>
<evidence type="ECO:0000259" key="3">
    <source>
        <dbReference type="Pfam" id="PF02617"/>
    </source>
</evidence>
<feature type="region of interest" description="Disordered" evidence="2">
    <location>
        <begin position="1"/>
        <end position="25"/>
    </location>
</feature>